<evidence type="ECO:0000313" key="7">
    <source>
        <dbReference type="Proteomes" id="UP000024837"/>
    </source>
</evidence>
<evidence type="ECO:0000313" key="6">
    <source>
        <dbReference type="EMBL" id="EWC47716.1"/>
    </source>
</evidence>
<dbReference type="AlphaFoldDB" id="W7HU58"/>
<organism evidence="6 7">
    <name type="scientific">Drechslerella stenobrocha 248</name>
    <dbReference type="NCBI Taxonomy" id="1043628"/>
    <lineage>
        <taxon>Eukaryota</taxon>
        <taxon>Fungi</taxon>
        <taxon>Dikarya</taxon>
        <taxon>Ascomycota</taxon>
        <taxon>Pezizomycotina</taxon>
        <taxon>Orbiliomycetes</taxon>
        <taxon>Orbiliales</taxon>
        <taxon>Orbiliaceae</taxon>
        <taxon>Drechslerella</taxon>
    </lineage>
</organism>
<feature type="chain" id="PRO_5013243599" description="Survival protein SurE-like phosphatase/nucleotidase domain-containing protein" evidence="4">
    <location>
        <begin position="16"/>
        <end position="386"/>
    </location>
</feature>
<evidence type="ECO:0000256" key="1">
    <source>
        <dbReference type="ARBA" id="ARBA00011062"/>
    </source>
</evidence>
<keyword evidence="7" id="KW-1185">Reference proteome</keyword>
<dbReference type="Gene3D" id="3.40.1210.10">
    <property type="entry name" value="Survival protein SurE-like phosphatase/nucleotidase"/>
    <property type="match status" value="1"/>
</dbReference>
<dbReference type="SUPFAM" id="SSF64167">
    <property type="entry name" value="SurE-like"/>
    <property type="match status" value="1"/>
</dbReference>
<protein>
    <recommendedName>
        <fullName evidence="5">Survival protein SurE-like phosphatase/nucleotidase domain-containing protein</fullName>
    </recommendedName>
</protein>
<sequence length="386" mass="41058">MKIPSLASTLPLALGLDLVSSLNIILNNDDGWATANIRELYKALKGDGHNAYIVAPVEQQSGQGGTLVFSAEAKLSRAGQWDTVPAGAPSFGFDPIDSHIWYYNGTPAAVTLFALDYLVKRQRIFNGADPDLVVTGPNEGPNVGPFAFTFSGTLGAANAAISRGIPAIAFSARSFVNRKYTTVSSASDPAITVGKLAARFIQRLENNWKTNYNSQKILPYGYGVNVNFPYIHVEAPSSNQNGCLDPRFVRTRLTGGAATNYAAYNEDTRTFKWASSYESPGVNTCINGDCGLPNETDVIKQCKTAVSIFTIDYDAPSCGDPVEVWNMLDGLVENVSTIDSTGGGNSSRDTTATSVTTLVETAVAVKAGYNAVAVLFAGAMFVALML</sequence>
<dbReference type="InterPro" id="IPR002828">
    <property type="entry name" value="SurE-like_Pase/nucleotidase"/>
</dbReference>
<dbReference type="InterPro" id="IPR036523">
    <property type="entry name" value="SurE-like_sf"/>
</dbReference>
<feature type="domain" description="Survival protein SurE-like phosphatase/nucleotidase" evidence="5">
    <location>
        <begin position="24"/>
        <end position="234"/>
    </location>
</feature>
<gene>
    <name evidence="6" type="ORF">DRE_02916</name>
</gene>
<keyword evidence="2" id="KW-0479">Metal-binding</keyword>
<dbReference type="PANTHER" id="PTHR30457">
    <property type="entry name" value="5'-NUCLEOTIDASE SURE"/>
    <property type="match status" value="1"/>
</dbReference>
<evidence type="ECO:0000256" key="3">
    <source>
        <dbReference type="ARBA" id="ARBA00022801"/>
    </source>
</evidence>
<dbReference type="GO" id="GO:0046872">
    <property type="term" value="F:metal ion binding"/>
    <property type="evidence" value="ECO:0007669"/>
    <property type="project" value="UniProtKB-KW"/>
</dbReference>
<dbReference type="OrthoDB" id="4018688at2759"/>
<keyword evidence="3" id="KW-0378">Hydrolase</keyword>
<dbReference type="EMBL" id="KI966408">
    <property type="protein sequence ID" value="EWC47716.1"/>
    <property type="molecule type" value="Genomic_DNA"/>
</dbReference>
<dbReference type="PANTHER" id="PTHR30457:SF0">
    <property type="entry name" value="PHOSPHATASE, PUTATIVE (AFU_ORTHOLOGUE AFUA_4G01070)-RELATED"/>
    <property type="match status" value="1"/>
</dbReference>
<evidence type="ECO:0000256" key="2">
    <source>
        <dbReference type="ARBA" id="ARBA00022723"/>
    </source>
</evidence>
<dbReference type="GO" id="GO:0008252">
    <property type="term" value="F:nucleotidase activity"/>
    <property type="evidence" value="ECO:0007669"/>
    <property type="project" value="InterPro"/>
</dbReference>
<reference evidence="6 7" key="1">
    <citation type="submission" date="2013-05" db="EMBL/GenBank/DDBJ databases">
        <title>Drechslerella stenobrocha genome reveals carnivorous origination and mechanical trapping mechanism of predatory fungi.</title>
        <authorList>
            <person name="Liu X."/>
            <person name="Zhang W."/>
            <person name="Liu K."/>
        </authorList>
    </citation>
    <scope>NUCLEOTIDE SEQUENCE [LARGE SCALE GENOMIC DNA]</scope>
    <source>
        <strain evidence="6 7">248</strain>
    </source>
</reference>
<dbReference type="Pfam" id="PF01975">
    <property type="entry name" value="SurE"/>
    <property type="match status" value="1"/>
</dbReference>
<dbReference type="HOGENOM" id="CLU_045192_0_0_1"/>
<accession>W7HU58</accession>
<proteinExistence type="inferred from homology"/>
<keyword evidence="4" id="KW-0732">Signal</keyword>
<evidence type="ECO:0000256" key="4">
    <source>
        <dbReference type="SAM" id="SignalP"/>
    </source>
</evidence>
<feature type="signal peptide" evidence="4">
    <location>
        <begin position="1"/>
        <end position="15"/>
    </location>
</feature>
<dbReference type="NCBIfam" id="TIGR00087">
    <property type="entry name" value="surE"/>
    <property type="match status" value="1"/>
</dbReference>
<name>W7HU58_9PEZI</name>
<dbReference type="Proteomes" id="UP000024837">
    <property type="component" value="Unassembled WGS sequence"/>
</dbReference>
<comment type="similarity">
    <text evidence="1">Belongs to the SurE nucleotidase family.</text>
</comment>
<evidence type="ECO:0000259" key="5">
    <source>
        <dbReference type="Pfam" id="PF01975"/>
    </source>
</evidence>
<dbReference type="InterPro" id="IPR030048">
    <property type="entry name" value="SurE"/>
</dbReference>